<dbReference type="Pfam" id="PF06200">
    <property type="entry name" value="tify"/>
    <property type="match status" value="1"/>
</dbReference>
<evidence type="ECO:0000259" key="5">
    <source>
        <dbReference type="PROSITE" id="PS51320"/>
    </source>
</evidence>
<comment type="subcellular location">
    <subcellularLocation>
        <location evidence="4">Nucleus</location>
    </subcellularLocation>
</comment>
<comment type="similarity">
    <text evidence="1 4">Belongs to the TIFY/JAZ family.</text>
</comment>
<dbReference type="InterPro" id="IPR018467">
    <property type="entry name" value="CCT_CS"/>
</dbReference>
<organism evidence="6 7">
    <name type="scientific">Zingiber officinale</name>
    <name type="common">Ginger</name>
    <name type="synonym">Amomum zingiber</name>
    <dbReference type="NCBI Taxonomy" id="94328"/>
    <lineage>
        <taxon>Eukaryota</taxon>
        <taxon>Viridiplantae</taxon>
        <taxon>Streptophyta</taxon>
        <taxon>Embryophyta</taxon>
        <taxon>Tracheophyta</taxon>
        <taxon>Spermatophyta</taxon>
        <taxon>Magnoliopsida</taxon>
        <taxon>Liliopsida</taxon>
        <taxon>Zingiberales</taxon>
        <taxon>Zingiberaceae</taxon>
        <taxon>Zingiber</taxon>
    </lineage>
</organism>
<evidence type="ECO:0000256" key="3">
    <source>
        <dbReference type="ARBA" id="ARBA00022843"/>
    </source>
</evidence>
<sequence length="107" mass="12071">MEAELKLSLGGAGEQQKQMTIFYKDRVYVCYATENQAKAIISMAKSETAEEELKSAIMRQQVLPQAMVNARQSMKRSLQRFLQKRRARLRDAAACPYAAAAANLEQK</sequence>
<evidence type="ECO:0000256" key="4">
    <source>
        <dbReference type="RuleBase" id="RU369065"/>
    </source>
</evidence>
<gene>
    <name evidence="6" type="ORF">ZIOFF_050478</name>
</gene>
<reference evidence="6 7" key="1">
    <citation type="submission" date="2020-08" db="EMBL/GenBank/DDBJ databases">
        <title>Plant Genome Project.</title>
        <authorList>
            <person name="Zhang R.-G."/>
        </authorList>
    </citation>
    <scope>NUCLEOTIDE SEQUENCE [LARGE SCALE GENOMIC DNA]</scope>
    <source>
        <tissue evidence="6">Rhizome</tissue>
    </source>
</reference>
<dbReference type="InterPro" id="IPR040390">
    <property type="entry name" value="TIFY/JAZ"/>
</dbReference>
<feature type="domain" description="Tify" evidence="5">
    <location>
        <begin position="12"/>
        <end position="46"/>
    </location>
</feature>
<dbReference type="AlphaFoldDB" id="A0A8J5FPZ0"/>
<keyword evidence="7" id="KW-1185">Reference proteome</keyword>
<evidence type="ECO:0000256" key="2">
    <source>
        <dbReference type="ARBA" id="ARBA00022819"/>
    </source>
</evidence>
<keyword evidence="3" id="KW-0832">Ubl conjugation</keyword>
<keyword evidence="2 4" id="KW-1184">Jasmonic acid signaling pathway</keyword>
<dbReference type="Proteomes" id="UP000734854">
    <property type="component" value="Unassembled WGS sequence"/>
</dbReference>
<evidence type="ECO:0000256" key="1">
    <source>
        <dbReference type="ARBA" id="ARBA00008614"/>
    </source>
</evidence>
<name>A0A8J5FPZ0_ZINOF</name>
<evidence type="ECO:0000313" key="6">
    <source>
        <dbReference type="EMBL" id="KAG6489216.1"/>
    </source>
</evidence>
<dbReference type="GO" id="GO:0005634">
    <property type="term" value="C:nucleus"/>
    <property type="evidence" value="ECO:0007669"/>
    <property type="project" value="UniProtKB-SubCell"/>
</dbReference>
<dbReference type="GO" id="GO:2000022">
    <property type="term" value="P:regulation of jasmonic acid mediated signaling pathway"/>
    <property type="evidence" value="ECO:0007669"/>
    <property type="project" value="UniProtKB-UniRule"/>
</dbReference>
<accession>A0A8J5FPZ0</accession>
<comment type="caution">
    <text evidence="6">The sequence shown here is derived from an EMBL/GenBank/DDBJ whole genome shotgun (WGS) entry which is preliminary data.</text>
</comment>
<comment type="function">
    <text evidence="4">Repressor of jasmonate responses.</text>
</comment>
<dbReference type="GO" id="GO:0031347">
    <property type="term" value="P:regulation of defense response"/>
    <property type="evidence" value="ECO:0007669"/>
    <property type="project" value="UniProtKB-UniRule"/>
</dbReference>
<dbReference type="InterPro" id="IPR010399">
    <property type="entry name" value="Tify_dom"/>
</dbReference>
<dbReference type="PANTHER" id="PTHR33077:SF17">
    <property type="entry name" value="PROTEIN TIFY 5B"/>
    <property type="match status" value="1"/>
</dbReference>
<keyword evidence="4" id="KW-0539">Nucleus</keyword>
<protein>
    <recommendedName>
        <fullName evidence="4">Protein TIFY</fullName>
    </recommendedName>
    <alternativeName>
        <fullName evidence="4">Jasmonate ZIM domain-containing protein</fullName>
    </alternativeName>
</protein>
<dbReference type="Pfam" id="PF09425">
    <property type="entry name" value="Jas_motif"/>
    <property type="match status" value="1"/>
</dbReference>
<dbReference type="PANTHER" id="PTHR33077">
    <property type="entry name" value="PROTEIN TIFY 4A-RELATED-RELATED"/>
    <property type="match status" value="1"/>
</dbReference>
<proteinExistence type="inferred from homology"/>
<dbReference type="EMBL" id="JACMSC010000014">
    <property type="protein sequence ID" value="KAG6489216.1"/>
    <property type="molecule type" value="Genomic_DNA"/>
</dbReference>
<dbReference type="GO" id="GO:0009611">
    <property type="term" value="P:response to wounding"/>
    <property type="evidence" value="ECO:0007669"/>
    <property type="project" value="UniProtKB-UniRule"/>
</dbReference>
<evidence type="ECO:0000313" key="7">
    <source>
        <dbReference type="Proteomes" id="UP000734854"/>
    </source>
</evidence>
<dbReference type="PROSITE" id="PS51320">
    <property type="entry name" value="TIFY"/>
    <property type="match status" value="1"/>
</dbReference>
<comment type="domain">
    <text evidence="4">The jas domain is required for interaction with COI1.</text>
</comment>